<comment type="caution">
    <text evidence="2">The sequence shown here is derived from an EMBL/GenBank/DDBJ whole genome shotgun (WGS) entry which is preliminary data.</text>
</comment>
<dbReference type="RefSeq" id="WP_129250076.1">
    <property type="nucleotide sequence ID" value="NZ_JABZEL010000009.1"/>
</dbReference>
<sequence length="269" mass="29344">MEKAYKKAGVTPPGTADAAGRDRSRKRPSAAVVQARALRRSALRHGARMAGSAVLAGGVGLASGVWNWRRPGVAVGHMKAAWLRLANRARRIRAVRDAAIRGDSAPGEVPVPGEQVKDPHRTTSKPRTTPRKERLSGRVKLGDSQGGNDVSESTTPSFTRLSDAAEVMLQAASTFDPEQMEQFQHLIDDLPEAMGMVQETIRVLAELADEKLPVEPVVTEEIGEGYRAMNRVIEALDEVGAVYRRAHAADIERHENPRKGLEGERKWNV</sequence>
<organism evidence="2 3">
    <name type="scientific">Streptomyces sioyaensis</name>
    <dbReference type="NCBI Taxonomy" id="67364"/>
    <lineage>
        <taxon>Bacteria</taxon>
        <taxon>Bacillati</taxon>
        <taxon>Actinomycetota</taxon>
        <taxon>Actinomycetes</taxon>
        <taxon>Kitasatosporales</taxon>
        <taxon>Streptomycetaceae</taxon>
        <taxon>Streptomyces</taxon>
    </lineage>
</organism>
<evidence type="ECO:0000313" key="3">
    <source>
        <dbReference type="Proteomes" id="UP000289482"/>
    </source>
</evidence>
<feature type="region of interest" description="Disordered" evidence="1">
    <location>
        <begin position="103"/>
        <end position="156"/>
    </location>
</feature>
<proteinExistence type="predicted"/>
<keyword evidence="3" id="KW-1185">Reference proteome</keyword>
<name>A0A4Q1QL62_9ACTN</name>
<accession>A0A4Q1QL62</accession>
<feature type="region of interest" description="Disordered" evidence="1">
    <location>
        <begin position="1"/>
        <end position="29"/>
    </location>
</feature>
<reference evidence="2 3" key="1">
    <citation type="submission" date="2019-01" db="EMBL/GenBank/DDBJ databases">
        <title>Draft genome sequences of the type strain Streptomyces sioyaensis DSM 40032 and its novel strain, TM32, a thermotolerant antibiotics-producing actinobacterium.</title>
        <authorList>
            <person name="Nakaew N."/>
            <person name="Lumyong S."/>
            <person name="Sloan W.T."/>
            <person name="Sungthong R."/>
        </authorList>
    </citation>
    <scope>NUCLEOTIDE SEQUENCE [LARGE SCALE GENOMIC DNA]</scope>
    <source>
        <strain evidence="2 3">DSM 40032</strain>
    </source>
</reference>
<dbReference type="EMBL" id="SDIF01000095">
    <property type="protein sequence ID" value="RXS62271.1"/>
    <property type="molecule type" value="Genomic_DNA"/>
</dbReference>
<gene>
    <name evidence="2" type="ORF">EST54_25545</name>
</gene>
<evidence type="ECO:0000256" key="1">
    <source>
        <dbReference type="SAM" id="MobiDB-lite"/>
    </source>
</evidence>
<evidence type="ECO:0000313" key="2">
    <source>
        <dbReference type="EMBL" id="RXS62271.1"/>
    </source>
</evidence>
<dbReference type="GeneID" id="95781277"/>
<dbReference type="AlphaFoldDB" id="A0A4Q1QL62"/>
<feature type="compositionally biased region" description="Polar residues" evidence="1">
    <location>
        <begin position="146"/>
        <end position="156"/>
    </location>
</feature>
<protein>
    <submittedName>
        <fullName evidence="2">Uncharacterized protein</fullName>
    </submittedName>
</protein>
<dbReference type="Proteomes" id="UP000289482">
    <property type="component" value="Unassembled WGS sequence"/>
</dbReference>